<reference evidence="3" key="1">
    <citation type="submission" date="2017-05" db="EMBL/GenBank/DDBJ databases">
        <authorList>
            <person name="Kirkegaard R."/>
            <person name="Mcilroy J S."/>
        </authorList>
    </citation>
    <scope>NUCLEOTIDE SEQUENCE [LARGE SCALE GENOMIC DNA]</scope>
</reference>
<proteinExistence type="predicted"/>
<dbReference type="Pfam" id="PF02811">
    <property type="entry name" value="PHP"/>
    <property type="match status" value="1"/>
</dbReference>
<dbReference type="NCBIfam" id="NF038032">
    <property type="entry name" value="CehA_McbA_metalo"/>
    <property type="match status" value="1"/>
</dbReference>
<keyword evidence="3" id="KW-1185">Reference proteome</keyword>
<dbReference type="GO" id="GO:0004534">
    <property type="term" value="F:5'-3' RNA exonuclease activity"/>
    <property type="evidence" value="ECO:0007669"/>
    <property type="project" value="TreeGrafter"/>
</dbReference>
<dbReference type="Proteomes" id="UP000195514">
    <property type="component" value="Chromosome I"/>
</dbReference>
<accession>A0A1Y6K976</accession>
<protein>
    <recommendedName>
        <fullName evidence="1">PHP domain-containing protein</fullName>
    </recommendedName>
</protein>
<dbReference type="OrthoDB" id="9801679at2"/>
<dbReference type="InterPro" id="IPR016195">
    <property type="entry name" value="Pol/histidinol_Pase-like"/>
</dbReference>
<dbReference type="GO" id="GO:0035312">
    <property type="term" value="F:5'-3' DNA exonuclease activity"/>
    <property type="evidence" value="ECO:0007669"/>
    <property type="project" value="TreeGrafter"/>
</dbReference>
<dbReference type="Gene3D" id="3.20.20.140">
    <property type="entry name" value="Metal-dependent hydrolases"/>
    <property type="match status" value="1"/>
</dbReference>
<dbReference type="PANTHER" id="PTHR42924">
    <property type="entry name" value="EXONUCLEASE"/>
    <property type="match status" value="1"/>
</dbReference>
<dbReference type="RefSeq" id="WP_087862411.1">
    <property type="nucleotide sequence ID" value="NZ_LT859958.1"/>
</dbReference>
<dbReference type="KEGG" id="abat:CFX1CAM_1515"/>
<dbReference type="InterPro" id="IPR004013">
    <property type="entry name" value="PHP_dom"/>
</dbReference>
<dbReference type="EMBL" id="LT859958">
    <property type="protein sequence ID" value="SMX54580.1"/>
    <property type="molecule type" value="Genomic_DNA"/>
</dbReference>
<dbReference type="SUPFAM" id="SSF89550">
    <property type="entry name" value="PHP domain-like"/>
    <property type="match status" value="1"/>
</dbReference>
<evidence type="ECO:0000313" key="3">
    <source>
        <dbReference type="Proteomes" id="UP000195514"/>
    </source>
</evidence>
<sequence>MNETRFSIHIHTHYSDGNASHTELVKIAAKAGLNGIITTDHNIWLDGLDGYYGEGKHKVMLLVGEEIHDRKLEPPGNHLLAINAGKEMAMYADSPQRLIDQIQRSDGLSFLAHPIEDPLEMFNEKEFSWRDWDIHGFTGIELWNQMSEFKSVTTGLFSALKNALFPKRMTQGPLERTLALWDQLITTQMRKIVAIGGVDAHKIQKKLGPFTINLYPYLHHFKSVTTHIINPRPLSGSFPDDRNMVMQSLRQGHCFVAYDLPAPTEGFKFLVNNEDDQFMMGDTVKIQNGLTFQIRLPGRALCRLLKDGKIIKEWADRDINTYITTEPGVYRVEAFIPYKGKMHGWIFSNPIYAWR</sequence>
<gene>
    <name evidence="2" type="ORF">CFX1CAM_1515</name>
</gene>
<evidence type="ECO:0000259" key="1">
    <source>
        <dbReference type="Pfam" id="PF02811"/>
    </source>
</evidence>
<organism evidence="2 3">
    <name type="scientific">Candidatus Brevifilum fermentans</name>
    <dbReference type="NCBI Taxonomy" id="1986204"/>
    <lineage>
        <taxon>Bacteria</taxon>
        <taxon>Bacillati</taxon>
        <taxon>Chloroflexota</taxon>
        <taxon>Anaerolineae</taxon>
        <taxon>Anaerolineales</taxon>
        <taxon>Anaerolineaceae</taxon>
        <taxon>Candidatus Brevifilum</taxon>
    </lineage>
</organism>
<dbReference type="InterPro" id="IPR052018">
    <property type="entry name" value="PHP_domain"/>
</dbReference>
<feature type="domain" description="PHP" evidence="1">
    <location>
        <begin position="8"/>
        <end position="68"/>
    </location>
</feature>
<dbReference type="AlphaFoldDB" id="A0A1Y6K976"/>
<name>A0A1Y6K976_9CHLR</name>
<dbReference type="PANTHER" id="PTHR42924:SF3">
    <property type="entry name" value="POLYMERASE_HISTIDINOL PHOSPHATASE N-TERMINAL DOMAIN-CONTAINING PROTEIN"/>
    <property type="match status" value="1"/>
</dbReference>
<evidence type="ECO:0000313" key="2">
    <source>
        <dbReference type="EMBL" id="SMX54580.1"/>
    </source>
</evidence>